<accession>A0A383ASG7</accession>
<protein>
    <submittedName>
        <fullName evidence="2">Uncharacterized protein</fullName>
    </submittedName>
</protein>
<evidence type="ECO:0000256" key="1">
    <source>
        <dbReference type="SAM" id="Phobius"/>
    </source>
</evidence>
<name>A0A383ASG7_9ZZZZ</name>
<keyword evidence="1" id="KW-0472">Membrane</keyword>
<reference evidence="2" key="1">
    <citation type="submission" date="2018-05" db="EMBL/GenBank/DDBJ databases">
        <authorList>
            <person name="Lanie J.A."/>
            <person name="Ng W.-L."/>
            <person name="Kazmierczak K.M."/>
            <person name="Andrzejewski T.M."/>
            <person name="Davidsen T.M."/>
            <person name="Wayne K.J."/>
            <person name="Tettelin H."/>
            <person name="Glass J.I."/>
            <person name="Rusch D."/>
            <person name="Podicherti R."/>
            <person name="Tsui H.-C.T."/>
            <person name="Winkler M.E."/>
        </authorList>
    </citation>
    <scope>NUCLEOTIDE SEQUENCE</scope>
</reference>
<keyword evidence="1" id="KW-0812">Transmembrane</keyword>
<feature type="non-terminal residue" evidence="2">
    <location>
        <position position="1"/>
    </location>
</feature>
<organism evidence="2">
    <name type="scientific">marine metagenome</name>
    <dbReference type="NCBI Taxonomy" id="408172"/>
    <lineage>
        <taxon>unclassified sequences</taxon>
        <taxon>metagenomes</taxon>
        <taxon>ecological metagenomes</taxon>
    </lineage>
</organism>
<proteinExistence type="predicted"/>
<dbReference type="AlphaFoldDB" id="A0A383ASG7"/>
<feature type="transmembrane region" description="Helical" evidence="1">
    <location>
        <begin position="52"/>
        <end position="85"/>
    </location>
</feature>
<feature type="transmembrane region" description="Helical" evidence="1">
    <location>
        <begin position="21"/>
        <end position="46"/>
    </location>
</feature>
<gene>
    <name evidence="2" type="ORF">METZ01_LOCUS463488</name>
</gene>
<evidence type="ECO:0000313" key="2">
    <source>
        <dbReference type="EMBL" id="SVE10634.1"/>
    </source>
</evidence>
<sequence>GIGDAMRSSKDMFFKRWGENVTAGLGIGLISGLIGFVIMVFSVGLMMLMGDLWYIGLIIGAAAMTILICWSSAAEQVAVAALYLYSKNGFMPEIYQNNGMFEFKLPTAQELA</sequence>
<dbReference type="EMBL" id="UINC01194514">
    <property type="protein sequence ID" value="SVE10634.1"/>
    <property type="molecule type" value="Genomic_DNA"/>
</dbReference>
<keyword evidence="1" id="KW-1133">Transmembrane helix</keyword>